<proteinExistence type="predicted"/>
<dbReference type="AlphaFoldDB" id="A0AA36PMX0"/>
<sequence>MDKKERSKKAAAVSAVVRSAPKPTHSGLMSTGVSCAVLPDGRRVVSMQGNNGLAETFGVSVGSKMPKWVPRGDAGQLPYVLQATELQPYITDELREAIAEPIVFKNTSGVGSAYGLDATLLPELCEVWLAAERDGALRQRHHLTTARKAEALYKALARVGAVALVDEATGYQKERERDELAKLLEQFIAKEMRPWVKTYPPEFFEELCRLRDVPFKANMRRPQYFGHLVNNITYDRMAPDLRAILKEERTKANKQGAKMHQFLSEGVGNEMLQKRFSGITTLMKACDSYDEFLTLLEKVHPVLKVPEAEDHDNAE</sequence>
<protein>
    <submittedName>
        <fullName evidence="2">P63C domain</fullName>
    </submittedName>
</protein>
<dbReference type="RefSeq" id="WP_049678919.1">
    <property type="nucleotide sequence ID" value="NZ_CABMMJ010000007.1"/>
</dbReference>
<comment type="caution">
    <text evidence="2">The sequence shown here is derived from an EMBL/GenBank/DDBJ whole genome shotgun (WGS) entry which is preliminary data.</text>
</comment>
<evidence type="ECO:0000259" key="1">
    <source>
        <dbReference type="Pfam" id="PF10546"/>
    </source>
</evidence>
<dbReference type="PROSITE" id="PS51257">
    <property type="entry name" value="PROKAR_LIPOPROTEIN"/>
    <property type="match status" value="1"/>
</dbReference>
<gene>
    <name evidence="2" type="ORF">ERS008502_02960</name>
</gene>
<dbReference type="Proteomes" id="UP000040841">
    <property type="component" value="Unassembled WGS sequence"/>
</dbReference>
<evidence type="ECO:0000313" key="3">
    <source>
        <dbReference type="Proteomes" id="UP000040841"/>
    </source>
</evidence>
<feature type="domain" description="Bacteriophage Mx8 p63 C-terminal" evidence="1">
    <location>
        <begin position="183"/>
        <end position="271"/>
    </location>
</feature>
<name>A0AA36PMX0_YERMO</name>
<dbReference type="EMBL" id="CQBM01000007">
    <property type="protein sequence ID" value="CNI33665.1"/>
    <property type="molecule type" value="Genomic_DNA"/>
</dbReference>
<reference evidence="2 3" key="1">
    <citation type="submission" date="2015-03" db="EMBL/GenBank/DDBJ databases">
        <authorList>
            <consortium name="Pathogen Informatics"/>
            <person name="Murphy D."/>
        </authorList>
    </citation>
    <scope>NUCLEOTIDE SEQUENCE [LARGE SCALE GENOMIC DNA]</scope>
    <source>
        <strain evidence="2 3">FE82747</strain>
    </source>
</reference>
<evidence type="ECO:0000313" key="2">
    <source>
        <dbReference type="EMBL" id="CNI33665.1"/>
    </source>
</evidence>
<dbReference type="InterPro" id="IPR018874">
    <property type="entry name" value="Phage_Mx8_p63_C"/>
</dbReference>
<organism evidence="2 3">
    <name type="scientific">Yersinia mollaretii</name>
    <dbReference type="NCBI Taxonomy" id="33060"/>
    <lineage>
        <taxon>Bacteria</taxon>
        <taxon>Pseudomonadati</taxon>
        <taxon>Pseudomonadota</taxon>
        <taxon>Gammaproteobacteria</taxon>
        <taxon>Enterobacterales</taxon>
        <taxon>Yersiniaceae</taxon>
        <taxon>Yersinia</taxon>
    </lineage>
</organism>
<accession>A0AA36PMX0</accession>
<dbReference type="Pfam" id="PF10546">
    <property type="entry name" value="P63C"/>
    <property type="match status" value="1"/>
</dbReference>